<feature type="transmembrane region" description="Helical" evidence="2">
    <location>
        <begin position="41"/>
        <end position="61"/>
    </location>
</feature>
<evidence type="ECO:0000259" key="3">
    <source>
        <dbReference type="Pfam" id="PF13116"/>
    </source>
</evidence>
<keyword evidence="2" id="KW-0472">Membrane</keyword>
<dbReference type="InterPro" id="IPR011836">
    <property type="entry name" value="YhdP"/>
</dbReference>
<dbReference type="EMBL" id="BLJE01000001">
    <property type="protein sequence ID" value="GFE64145.1"/>
    <property type="molecule type" value="Genomic_DNA"/>
</dbReference>
<reference evidence="4 5" key="1">
    <citation type="submission" date="2019-12" db="EMBL/GenBank/DDBJ databases">
        <title>Litoreibacter badius sp. nov., a novel bacteriochlorophyll a-containing bacterium in the genus Litoreibacter.</title>
        <authorList>
            <person name="Kanamuro M."/>
            <person name="Takabe Y."/>
            <person name="Mori K."/>
            <person name="Takaichi S."/>
            <person name="Hanada S."/>
        </authorList>
    </citation>
    <scope>NUCLEOTIDE SEQUENCE [LARGE SCALE GENOMIC DNA]</scope>
    <source>
        <strain evidence="4 5">K6</strain>
    </source>
</reference>
<keyword evidence="5" id="KW-1185">Reference proteome</keyword>
<name>A0A6N6JDB5_9RHOB</name>
<proteinExistence type="predicted"/>
<evidence type="ECO:0000313" key="5">
    <source>
        <dbReference type="Proteomes" id="UP000436822"/>
    </source>
</evidence>
<organism evidence="4 5">
    <name type="scientific">Litoreibacter roseus</name>
    <dbReference type="NCBI Taxonomy" id="2601869"/>
    <lineage>
        <taxon>Bacteria</taxon>
        <taxon>Pseudomonadati</taxon>
        <taxon>Pseudomonadota</taxon>
        <taxon>Alphaproteobacteria</taxon>
        <taxon>Rhodobacterales</taxon>
        <taxon>Roseobacteraceae</taxon>
        <taxon>Litoreibacter</taxon>
    </lineage>
</organism>
<dbReference type="OrthoDB" id="7161641at2"/>
<feature type="region of interest" description="Disordered" evidence="1">
    <location>
        <begin position="1"/>
        <end position="30"/>
    </location>
</feature>
<dbReference type="Proteomes" id="UP000436822">
    <property type="component" value="Unassembled WGS sequence"/>
</dbReference>
<feature type="domain" description="YhdP central" evidence="3">
    <location>
        <begin position="386"/>
        <end position="790"/>
    </location>
</feature>
<comment type="caution">
    <text evidence="4">The sequence shown here is derived from an EMBL/GenBank/DDBJ whole genome shotgun (WGS) entry which is preliminary data.</text>
</comment>
<keyword evidence="2" id="KW-0812">Transmembrane</keyword>
<protein>
    <recommendedName>
        <fullName evidence="3">YhdP central domain-containing protein</fullName>
    </recommendedName>
</protein>
<dbReference type="PANTHER" id="PTHR38690:SF1">
    <property type="entry name" value="PROTEASE"/>
    <property type="match status" value="1"/>
</dbReference>
<dbReference type="Pfam" id="PF13116">
    <property type="entry name" value="YhdP"/>
    <property type="match status" value="1"/>
</dbReference>
<dbReference type="AlphaFoldDB" id="A0A6N6JDB5"/>
<sequence>MAEPDQKSEVKEPGVREDVPPAKPARVRGRKRRGALHLAKALWAGIFGFTVVLLVLVAVAISGRSYPLPSWAVTDIERQLAAQLGEDSVSLESVAVGFRDRGYRPTVDMTGVAVRDIDGTTLLELSKLRTRFDTTELLQGRIALETLDLSEAKLNLSRDENGRLELAFADGLKGASTAGRSISQIIEGIDVLFEGPLLRELETISAEGLTLDLRDGRTGQQIVVENGAFDLTNTETEIAANIRFGVSVADEEITQVALQDPEEEDRTSLVFGVSKIKGRNAVSFKTRFEQVPTIAIAGQVAALSWLGALDAPVSGALTTEVNADGLIDDLAGTLDIGAGQVRPGGEAKPLPLNAAQVYVRYKDEDKRLQLDQITLDAPSLRVSGAGHADLKDFEAGLPQTLLTQLRLDNIRLDPAGIFEAPVRFDTGVVDVRYNPTNFGLEIGQLVLEQSDTRIVARGEISAGAEGWVGGLDATVDQMTAEELVRLWPKTAAPRTRKWLTENILTGDITGAAAALRFQPGQRAASAVTLDFNDATVRYVKTMPPIENATGYISILGTVFDLKVHDGQVRAANGELLDLDASHMQIANLRSKPAIADVDLQITGSADAALSVLDEEPLRILSKAGLPQDVATGTVSAQAKLRIPLKKQEPGDITYEVTADLGAVSSDKLIPGRTIRSDALTLTARPKELEIGGAGTLNGVPINAVWSRGPDSLNTSVVEGTVEISPQTLSALQIDLPPGSVTGQGTGQIRVVLEKDKPPQLKLTSTLEGVGLSIDALGWSKPVRQSGSLEADVTLGATPKVDRIAISGAGLDAVGEVIPAPGGGLDRAVFNSFRIAGRLNSRVEVIGRGRGRPAQLRVRGGTVDIRNFGVGGQGGARRAGPPLDLALDRLVITDAIALDDFRGKFKNDRGIEGDFTAKVNGKAKVAGILVPTANGIAARINAADGGAVLASSGIIRNARGGAMELTLRPNGKPGQFDGSLKIEDTRIKKAPALADLLSALSVVGLLEQLSGDGILFSNVEANFRLSPQGVTLRSSSAVGPSMGISMDGIYNTQTRRMDMRGVISPIYLVNGIIGAMFSPRKGEGLFGFNYTLKGGADSPRVGVNPLSVFTPGIFREIFRQPPPKLSN</sequence>
<evidence type="ECO:0000256" key="2">
    <source>
        <dbReference type="SAM" id="Phobius"/>
    </source>
</evidence>
<keyword evidence="2" id="KW-1133">Transmembrane helix</keyword>
<dbReference type="InterPro" id="IPR025263">
    <property type="entry name" value="YhdP_central"/>
</dbReference>
<evidence type="ECO:0000313" key="4">
    <source>
        <dbReference type="EMBL" id="GFE64145.1"/>
    </source>
</evidence>
<feature type="compositionally biased region" description="Basic and acidic residues" evidence="1">
    <location>
        <begin position="1"/>
        <end position="20"/>
    </location>
</feature>
<dbReference type="RefSeq" id="WP_159805013.1">
    <property type="nucleotide sequence ID" value="NZ_BLJE01000001.1"/>
</dbReference>
<dbReference type="PANTHER" id="PTHR38690">
    <property type="entry name" value="PROTEASE-RELATED"/>
    <property type="match status" value="1"/>
</dbReference>
<accession>A0A6N6JDB5</accession>
<evidence type="ECO:0000256" key="1">
    <source>
        <dbReference type="SAM" id="MobiDB-lite"/>
    </source>
</evidence>
<gene>
    <name evidence="4" type="ORF">KIN_12190</name>
</gene>